<comment type="subcellular location">
    <subcellularLocation>
        <location evidence="2">Plastid</location>
        <location evidence="2">Chloroplast</location>
    </subcellularLocation>
</comment>
<evidence type="ECO:0000256" key="4">
    <source>
        <dbReference type="ARBA" id="ARBA00008749"/>
    </source>
</evidence>
<feature type="binding site" evidence="16">
    <location>
        <position position="201"/>
    </location>
    <ligand>
        <name>Fe cation</name>
        <dbReference type="ChEBI" id="CHEBI:24875"/>
        <label>1</label>
    </ligand>
</feature>
<feature type="binding site" evidence="16">
    <location>
        <position position="284"/>
    </location>
    <ligand>
        <name>Fe cation</name>
        <dbReference type="ChEBI" id="CHEBI:24875"/>
        <label>2</label>
    </ligand>
</feature>
<evidence type="ECO:0000256" key="1">
    <source>
        <dbReference type="ARBA" id="ARBA00001954"/>
    </source>
</evidence>
<feature type="binding site" evidence="16">
    <location>
        <position position="198"/>
    </location>
    <ligand>
        <name>Fe cation</name>
        <dbReference type="ChEBI" id="CHEBI:24875"/>
        <label>2</label>
    </ligand>
</feature>
<evidence type="ECO:0000256" key="7">
    <source>
        <dbReference type="ARBA" id="ARBA00022528"/>
    </source>
</evidence>
<proteinExistence type="inferred from homology"/>
<dbReference type="OrthoDB" id="658379at2759"/>
<dbReference type="GO" id="GO:0009570">
    <property type="term" value="C:chloroplast stroma"/>
    <property type="evidence" value="ECO:0007669"/>
    <property type="project" value="TreeGrafter"/>
</dbReference>
<evidence type="ECO:0000256" key="14">
    <source>
        <dbReference type="ARBA" id="ARBA00023098"/>
    </source>
</evidence>
<evidence type="ECO:0000256" key="5">
    <source>
        <dbReference type="ARBA" id="ARBA00011738"/>
    </source>
</evidence>
<dbReference type="GO" id="GO:0046872">
    <property type="term" value="F:metal ion binding"/>
    <property type="evidence" value="ECO:0007669"/>
    <property type="project" value="UniProtKB-KW"/>
</dbReference>
<comment type="subunit">
    <text evidence="5">Homodimer.</text>
</comment>
<keyword evidence="8" id="KW-0934">Plastid</keyword>
<evidence type="ECO:0000256" key="6">
    <source>
        <dbReference type="ARBA" id="ARBA00022516"/>
    </source>
</evidence>
<comment type="cofactor">
    <cofactor evidence="16">
        <name>Fe cation</name>
        <dbReference type="ChEBI" id="CHEBI:24875"/>
    </cofactor>
    <text evidence="16">Binds 2 iron ions per subunit.</text>
</comment>
<evidence type="ECO:0000256" key="13">
    <source>
        <dbReference type="ARBA" id="ARBA00023004"/>
    </source>
</evidence>
<evidence type="ECO:0000313" key="19">
    <source>
        <dbReference type="Proteomes" id="UP000636709"/>
    </source>
</evidence>
<keyword evidence="12" id="KW-0560">Oxidoreductase</keyword>
<keyword evidence="7" id="KW-0150">Chloroplast</keyword>
<dbReference type="Gene3D" id="1.10.620.20">
    <property type="entry name" value="Ribonucleotide Reductase, subunit A"/>
    <property type="match status" value="1"/>
</dbReference>
<evidence type="ECO:0000256" key="17">
    <source>
        <dbReference type="SAM" id="MobiDB-lite"/>
    </source>
</evidence>
<dbReference type="SUPFAM" id="SSF47240">
    <property type="entry name" value="Ferritin-like"/>
    <property type="match status" value="1"/>
</dbReference>
<dbReference type="PANTHER" id="PTHR31155">
    <property type="entry name" value="ACYL- ACYL-CARRIER-PROTEIN DESATURASE-RELATED"/>
    <property type="match status" value="1"/>
</dbReference>
<dbReference type="PIRSF" id="PIRSF000346">
    <property type="entry name" value="Dlt9_acylACP_des"/>
    <property type="match status" value="1"/>
</dbReference>
<feature type="binding site" evidence="16">
    <location>
        <position position="251"/>
    </location>
    <ligand>
        <name>Fe cation</name>
        <dbReference type="ChEBI" id="CHEBI:24875"/>
        <label>2</label>
    </ligand>
</feature>
<evidence type="ECO:0000313" key="18">
    <source>
        <dbReference type="EMBL" id="KAF8694949.1"/>
    </source>
</evidence>
<dbReference type="GO" id="GO:0045300">
    <property type="term" value="F:stearoyl-[ACP] desaturase activity"/>
    <property type="evidence" value="ECO:0007669"/>
    <property type="project" value="InterPro"/>
</dbReference>
<dbReference type="PANTHER" id="PTHR31155:SF42">
    <property type="entry name" value="STEAROYL-ACYL-CARRIER-PROTEIN DESATURASE8"/>
    <property type="match status" value="1"/>
</dbReference>
<keyword evidence="14" id="KW-0443">Lipid metabolism</keyword>
<dbReference type="GO" id="GO:0006633">
    <property type="term" value="P:fatty acid biosynthetic process"/>
    <property type="evidence" value="ECO:0007669"/>
    <property type="project" value="UniProtKB-KW"/>
</dbReference>
<keyword evidence="6" id="KW-0444">Lipid biosynthesis</keyword>
<dbReference type="FunFam" id="1.10.620.20:FF:000002">
    <property type="entry name" value="Stearoyl-[acyl-carrier-protein] 9-desaturase, chloroplastic"/>
    <property type="match status" value="1"/>
</dbReference>
<dbReference type="Pfam" id="PF03405">
    <property type="entry name" value="FA_desaturase_2"/>
    <property type="match status" value="1"/>
</dbReference>
<evidence type="ECO:0000256" key="9">
    <source>
        <dbReference type="ARBA" id="ARBA00022723"/>
    </source>
</evidence>
<evidence type="ECO:0000256" key="10">
    <source>
        <dbReference type="ARBA" id="ARBA00022832"/>
    </source>
</evidence>
<dbReference type="InterPro" id="IPR012348">
    <property type="entry name" value="RNR-like"/>
</dbReference>
<gene>
    <name evidence="18" type="ORF">HU200_038057</name>
</gene>
<keyword evidence="9 16" id="KW-0479">Metal-binding</keyword>
<evidence type="ECO:0000256" key="3">
    <source>
        <dbReference type="ARBA" id="ARBA00004872"/>
    </source>
</evidence>
<sequence length="422" mass="46497">MPGLTTMMTLAWASSSPWSVKLSFTITGGGNNLQTTSTTMPLATKRSPSPSSAHLITTNGRARRSAVAATTATAGEQQLHQQATSAELLMRRLDEDGWVEEHMLSLLTPVADAWQPADLLPNFAATADEHRHQVAELQARAAGVPDDILVCLVGNTVTEEALPTYMTMGNRVGSAANDATGHDGHGWARWLRGWTAEENRHGDLLSRYLYLSGRVDMSRVERTVHHLLRGGMRMLEPQCPYHAFVYGAFQERATFVSHARTAGRAARHGDACLARLCGVVAADERRHEAAYTRAVARCLEDDPDAVVRALAAVMRAKVTMPGELMADGRDEDLFGHFAAVAERAGVYTAADYGDMVEHFVRRWRVAELDQGLSGEGRRAQDYVCGLPRKIRRMEELAHDRAARMEARSVSFSWVFDRPVRVH</sequence>
<protein>
    <submittedName>
        <fullName evidence="18">Uncharacterized protein</fullName>
    </submittedName>
</protein>
<evidence type="ECO:0000256" key="11">
    <source>
        <dbReference type="ARBA" id="ARBA00022946"/>
    </source>
</evidence>
<dbReference type="AlphaFoldDB" id="A0A835BDJ7"/>
<feature type="binding site" evidence="16">
    <location>
        <position position="198"/>
    </location>
    <ligand>
        <name>Fe cation</name>
        <dbReference type="ChEBI" id="CHEBI:24875"/>
        <label>1</label>
    </ligand>
</feature>
<feature type="binding site" evidence="16">
    <location>
        <position position="159"/>
    </location>
    <ligand>
        <name>Fe cation</name>
        <dbReference type="ChEBI" id="CHEBI:24875"/>
        <label>1</label>
    </ligand>
</feature>
<evidence type="ECO:0000256" key="8">
    <source>
        <dbReference type="ARBA" id="ARBA00022640"/>
    </source>
</evidence>
<reference evidence="18" key="1">
    <citation type="submission" date="2020-07" db="EMBL/GenBank/DDBJ databases">
        <title>Genome sequence and genetic diversity analysis of an under-domesticated orphan crop, white fonio (Digitaria exilis).</title>
        <authorList>
            <person name="Bennetzen J.L."/>
            <person name="Chen S."/>
            <person name="Ma X."/>
            <person name="Wang X."/>
            <person name="Yssel A.E.J."/>
            <person name="Chaluvadi S.R."/>
            <person name="Johnson M."/>
            <person name="Gangashetty P."/>
            <person name="Hamidou F."/>
            <person name="Sanogo M.D."/>
            <person name="Zwaenepoel A."/>
            <person name="Wallace J."/>
            <person name="Van De Peer Y."/>
            <person name="Van Deynze A."/>
        </authorList>
    </citation>
    <scope>NUCLEOTIDE SEQUENCE</scope>
    <source>
        <tissue evidence="18">Leaves</tissue>
    </source>
</reference>
<feature type="binding site" evidence="16">
    <location>
        <position position="287"/>
    </location>
    <ligand>
        <name>Fe cation</name>
        <dbReference type="ChEBI" id="CHEBI:24875"/>
        <label>2</label>
    </ligand>
</feature>
<keyword evidence="19" id="KW-1185">Reference proteome</keyword>
<dbReference type="CDD" id="cd01050">
    <property type="entry name" value="Acyl_ACP_Desat"/>
    <property type="match status" value="1"/>
</dbReference>
<keyword evidence="13 16" id="KW-0408">Iron</keyword>
<evidence type="ECO:0000256" key="12">
    <source>
        <dbReference type="ARBA" id="ARBA00023002"/>
    </source>
</evidence>
<feature type="binding site" evidence="16">
    <location>
        <position position="284"/>
    </location>
    <ligand>
        <name>Fe cation</name>
        <dbReference type="ChEBI" id="CHEBI:24875"/>
        <label>1</label>
    </ligand>
</feature>
<dbReference type="InterPro" id="IPR005067">
    <property type="entry name" value="Fatty_acid_desaturase-2"/>
</dbReference>
<comment type="caution">
    <text evidence="18">The sequence shown here is derived from an EMBL/GenBank/DDBJ whole genome shotgun (WGS) entry which is preliminary data.</text>
</comment>
<comment type="similarity">
    <text evidence="4">Belongs to the fatty acid desaturase type 2 family.</text>
</comment>
<organism evidence="18 19">
    <name type="scientific">Digitaria exilis</name>
    <dbReference type="NCBI Taxonomy" id="1010633"/>
    <lineage>
        <taxon>Eukaryota</taxon>
        <taxon>Viridiplantae</taxon>
        <taxon>Streptophyta</taxon>
        <taxon>Embryophyta</taxon>
        <taxon>Tracheophyta</taxon>
        <taxon>Spermatophyta</taxon>
        <taxon>Magnoliopsida</taxon>
        <taxon>Liliopsida</taxon>
        <taxon>Poales</taxon>
        <taxon>Poaceae</taxon>
        <taxon>PACMAD clade</taxon>
        <taxon>Panicoideae</taxon>
        <taxon>Panicodae</taxon>
        <taxon>Paniceae</taxon>
        <taxon>Anthephorinae</taxon>
        <taxon>Digitaria</taxon>
    </lineage>
</organism>
<keyword evidence="10" id="KW-0276">Fatty acid metabolism</keyword>
<evidence type="ECO:0000256" key="15">
    <source>
        <dbReference type="ARBA" id="ARBA00023160"/>
    </source>
</evidence>
<keyword evidence="11" id="KW-0809">Transit peptide</keyword>
<dbReference type="Gramene" id="Dexi2A01G0022650.1">
    <property type="protein sequence ID" value="Dexi2A01G0022650.1:cds"/>
    <property type="gene ID" value="Dexi2A01G0022650"/>
</dbReference>
<keyword evidence="15" id="KW-0275">Fatty acid biosynthesis</keyword>
<evidence type="ECO:0000256" key="16">
    <source>
        <dbReference type="PIRSR" id="PIRSR000346-1"/>
    </source>
</evidence>
<name>A0A835BDJ7_9POAL</name>
<dbReference type="UniPathway" id="UPA00199"/>
<accession>A0A835BDJ7</accession>
<comment type="cofactor">
    <cofactor evidence="1">
        <name>Fe(2+)</name>
        <dbReference type="ChEBI" id="CHEBI:29033"/>
    </cofactor>
</comment>
<feature type="region of interest" description="Disordered" evidence="17">
    <location>
        <begin position="30"/>
        <end position="55"/>
    </location>
</feature>
<evidence type="ECO:0000256" key="2">
    <source>
        <dbReference type="ARBA" id="ARBA00004229"/>
    </source>
</evidence>
<dbReference type="InterPro" id="IPR009078">
    <property type="entry name" value="Ferritin-like_SF"/>
</dbReference>
<comment type="pathway">
    <text evidence="3">Lipid metabolism; fatty acid metabolism.</text>
</comment>
<dbReference type="EMBL" id="JACEFO010001901">
    <property type="protein sequence ID" value="KAF8694949.1"/>
    <property type="molecule type" value="Genomic_DNA"/>
</dbReference>
<dbReference type="Proteomes" id="UP000636709">
    <property type="component" value="Unassembled WGS sequence"/>
</dbReference>